<dbReference type="InterPro" id="IPR018062">
    <property type="entry name" value="HTH_AraC-typ_CS"/>
</dbReference>
<sequence length="327" mass="35368">MAVAPGLAGPVGTTGHGVPVMSFGHSPGTAPVAVARFPQDAPAGNPPAIGTHTHDFLVLFYAHRAHGTVVLDDRQWTVTDGDLFVIAPGQVVSFTGPPAEMAVDGWLAWFPADVLRPGTSGAYASWRAHPLLFPFARGIDRAQRLRIPAADRAGWVERFAALEAELRAGRDGYQEAALAHLTLLLVAAARLSTDVADQLRASDEPLLGAVFEVVERRYHEPISLADVAAELALTAGHLTTVVRRKTGRTVQQWITQRRMQQARLLLTGTDLTVAAISHRVGYPDVSYFIKRFRAEHRATPAQWRDAARPGARRAAPERTGRQGRTGT</sequence>
<reference evidence="6" key="1">
    <citation type="submission" date="2021-01" db="EMBL/GenBank/DDBJ databases">
        <title>Whole genome shotgun sequence of Actinoplanes nipponensis NBRC 14063.</title>
        <authorList>
            <person name="Komaki H."/>
            <person name="Tamura T."/>
        </authorList>
    </citation>
    <scope>NUCLEOTIDE SEQUENCE</scope>
    <source>
        <strain evidence="6">NBRC 14063</strain>
    </source>
</reference>
<protein>
    <recommendedName>
        <fullName evidence="5">HTH araC/xylS-type domain-containing protein</fullName>
    </recommendedName>
</protein>
<evidence type="ECO:0000256" key="2">
    <source>
        <dbReference type="ARBA" id="ARBA00023125"/>
    </source>
</evidence>
<comment type="caution">
    <text evidence="6">The sequence shown here is derived from an EMBL/GenBank/DDBJ whole genome shotgun (WGS) entry which is preliminary data.</text>
</comment>
<keyword evidence="2" id="KW-0238">DNA-binding</keyword>
<gene>
    <name evidence="6" type="ORF">Ani05nite_68530</name>
</gene>
<dbReference type="Gene3D" id="1.10.10.60">
    <property type="entry name" value="Homeodomain-like"/>
    <property type="match status" value="1"/>
</dbReference>
<dbReference type="Pfam" id="PF02311">
    <property type="entry name" value="AraC_binding"/>
    <property type="match status" value="1"/>
</dbReference>
<evidence type="ECO:0000256" key="1">
    <source>
        <dbReference type="ARBA" id="ARBA00023015"/>
    </source>
</evidence>
<dbReference type="InterPro" id="IPR009057">
    <property type="entry name" value="Homeodomain-like_sf"/>
</dbReference>
<dbReference type="SUPFAM" id="SSF51215">
    <property type="entry name" value="Regulatory protein AraC"/>
    <property type="match status" value="1"/>
</dbReference>
<evidence type="ECO:0000256" key="4">
    <source>
        <dbReference type="SAM" id="MobiDB-lite"/>
    </source>
</evidence>
<dbReference type="SMART" id="SM00342">
    <property type="entry name" value="HTH_ARAC"/>
    <property type="match status" value="1"/>
</dbReference>
<dbReference type="PROSITE" id="PS01124">
    <property type="entry name" value="HTH_ARAC_FAMILY_2"/>
    <property type="match status" value="1"/>
</dbReference>
<proteinExistence type="predicted"/>
<accession>A0A919JUN3</accession>
<dbReference type="InterPro" id="IPR003313">
    <property type="entry name" value="AraC-bd"/>
</dbReference>
<dbReference type="PANTHER" id="PTHR43280:SF32">
    <property type="entry name" value="TRANSCRIPTIONAL REGULATORY PROTEIN"/>
    <property type="match status" value="1"/>
</dbReference>
<evidence type="ECO:0000256" key="3">
    <source>
        <dbReference type="ARBA" id="ARBA00023163"/>
    </source>
</evidence>
<feature type="domain" description="HTH araC/xylS-type" evidence="5">
    <location>
        <begin position="208"/>
        <end position="306"/>
    </location>
</feature>
<keyword evidence="1" id="KW-0805">Transcription regulation</keyword>
<dbReference type="PANTHER" id="PTHR43280">
    <property type="entry name" value="ARAC-FAMILY TRANSCRIPTIONAL REGULATOR"/>
    <property type="match status" value="1"/>
</dbReference>
<dbReference type="Pfam" id="PF12833">
    <property type="entry name" value="HTH_18"/>
    <property type="match status" value="1"/>
</dbReference>
<dbReference type="SUPFAM" id="SSF46689">
    <property type="entry name" value="Homeodomain-like"/>
    <property type="match status" value="1"/>
</dbReference>
<dbReference type="GO" id="GO:0003700">
    <property type="term" value="F:DNA-binding transcription factor activity"/>
    <property type="evidence" value="ECO:0007669"/>
    <property type="project" value="InterPro"/>
</dbReference>
<dbReference type="InterPro" id="IPR037923">
    <property type="entry name" value="HTH-like"/>
</dbReference>
<dbReference type="EMBL" id="BOMQ01000081">
    <property type="protein sequence ID" value="GIE53319.1"/>
    <property type="molecule type" value="Genomic_DNA"/>
</dbReference>
<dbReference type="Proteomes" id="UP000647172">
    <property type="component" value="Unassembled WGS sequence"/>
</dbReference>
<dbReference type="GO" id="GO:0043565">
    <property type="term" value="F:sequence-specific DNA binding"/>
    <property type="evidence" value="ECO:0007669"/>
    <property type="project" value="InterPro"/>
</dbReference>
<keyword evidence="3" id="KW-0804">Transcription</keyword>
<evidence type="ECO:0000313" key="7">
    <source>
        <dbReference type="Proteomes" id="UP000647172"/>
    </source>
</evidence>
<name>A0A919JUN3_9ACTN</name>
<keyword evidence="7" id="KW-1185">Reference proteome</keyword>
<evidence type="ECO:0000259" key="5">
    <source>
        <dbReference type="PROSITE" id="PS01124"/>
    </source>
</evidence>
<evidence type="ECO:0000313" key="6">
    <source>
        <dbReference type="EMBL" id="GIE53319.1"/>
    </source>
</evidence>
<dbReference type="InterPro" id="IPR018060">
    <property type="entry name" value="HTH_AraC"/>
</dbReference>
<feature type="region of interest" description="Disordered" evidence="4">
    <location>
        <begin position="299"/>
        <end position="327"/>
    </location>
</feature>
<organism evidence="6 7">
    <name type="scientific">Actinoplanes nipponensis</name>
    <dbReference type="NCBI Taxonomy" id="135950"/>
    <lineage>
        <taxon>Bacteria</taxon>
        <taxon>Bacillati</taxon>
        <taxon>Actinomycetota</taxon>
        <taxon>Actinomycetes</taxon>
        <taxon>Micromonosporales</taxon>
        <taxon>Micromonosporaceae</taxon>
        <taxon>Actinoplanes</taxon>
    </lineage>
</organism>
<dbReference type="AlphaFoldDB" id="A0A919JUN3"/>
<dbReference type="PROSITE" id="PS00041">
    <property type="entry name" value="HTH_ARAC_FAMILY_1"/>
    <property type="match status" value="1"/>
</dbReference>